<dbReference type="InterPro" id="IPR053199">
    <property type="entry name" value="cDPG_synthetase-like"/>
</dbReference>
<dbReference type="EMBL" id="AP012051">
    <property type="protein sequence ID" value="BAL81094.1"/>
    <property type="molecule type" value="Genomic_DNA"/>
</dbReference>
<keyword evidence="2" id="KW-1185">Reference proteome</keyword>
<organism evidence="1 2">
    <name type="scientific">Caldisericum exile (strain DSM 21853 / NBRC 104410 / AZM16c01)</name>
    <dbReference type="NCBI Taxonomy" id="511051"/>
    <lineage>
        <taxon>Bacteria</taxon>
        <taxon>Pseudomonadati</taxon>
        <taxon>Caldisericota/Cryosericota group</taxon>
        <taxon>Caldisericota</taxon>
        <taxon>Caldisericia</taxon>
        <taxon>Caldisericales</taxon>
        <taxon>Caldisericaceae</taxon>
        <taxon>Caldisericum</taxon>
    </lineage>
</organism>
<dbReference type="InterPro" id="IPR027417">
    <property type="entry name" value="P-loop_NTPase"/>
</dbReference>
<dbReference type="Gene3D" id="3.40.50.720">
    <property type="entry name" value="NAD(P)-binding Rossmann-like Domain"/>
    <property type="match status" value="1"/>
</dbReference>
<evidence type="ECO:0000313" key="1">
    <source>
        <dbReference type="EMBL" id="BAL81094.1"/>
    </source>
</evidence>
<dbReference type="SUPFAM" id="SSF52540">
    <property type="entry name" value="P-loop containing nucleoside triphosphate hydrolases"/>
    <property type="match status" value="1"/>
</dbReference>
<reference evidence="1 2" key="1">
    <citation type="submission" date="2011-01" db="EMBL/GenBank/DDBJ databases">
        <title>Whole genome sequence of Caldisericum exile AZM16c01.</title>
        <authorList>
            <person name="Narita-Yamada S."/>
            <person name="Kawakoshi A."/>
            <person name="Nakamura S."/>
            <person name="Sasagawa M."/>
            <person name="Fukada J."/>
            <person name="Sekine M."/>
            <person name="Kato Y."/>
            <person name="Fukai R."/>
            <person name="Sasaki K."/>
            <person name="Hanamaki A."/>
            <person name="Narita H."/>
            <person name="Konno Y."/>
            <person name="Mori K."/>
            <person name="Yamazaki S."/>
            <person name="Suzuki K."/>
            <person name="Fujita N."/>
        </authorList>
    </citation>
    <scope>NUCLEOTIDE SEQUENCE [LARGE SCALE GENOMIC DNA]</scope>
    <source>
        <strain evidence="2">DSM 21853 / NBRC 104410 / AZM16c01</strain>
    </source>
</reference>
<evidence type="ECO:0008006" key="3">
    <source>
        <dbReference type="Google" id="ProtNLM"/>
    </source>
</evidence>
<sequence>MERVRVIIMGAAGRDFHNFNVFFRNRSEYEVVAFTATQIPNIEGRVYPKELAGELYPNGVPIYPESELPKLIKDLNVQRVVFAYSDVPHEYVMHKASIALANGADFWLMGPEATMVKSTKPVVSVCAVRTGSGKSQTTRKVVKILREMGKKVVSIRHPMPYGNLVEQAVQRFATYEDLDRYKCTIEEREEYEPHIDLGAVIYAGVDYERILREAEKEADVIVWDGGNNDFPFYKSDLKIVVADPLRAGHELSYHPGETNFRSADVIVINKEDTADFESIELVRNHVREVNPNAIIVDAASPIFVDNGEIIRGKRVVVVEDGPTLTHGEMSYGAGYIAARKLGASEIISPVPYAVGSIKATYEKYKQTKDVLPAMGYSEVQIRELEETINSIPADVVVIGTPIDLRRVVKLNKPAVRVRYELQEIGKPDLKDILTKKFGG</sequence>
<dbReference type="Gene3D" id="3.40.50.300">
    <property type="entry name" value="P-loop containing nucleotide triphosphate hydrolases"/>
    <property type="match status" value="1"/>
</dbReference>
<dbReference type="KEGG" id="cex:CSE_09680"/>
<protein>
    <recommendedName>
        <fullName evidence="3">GTPase</fullName>
    </recommendedName>
</protein>
<dbReference type="OrthoDB" id="9763469at2"/>
<proteinExistence type="predicted"/>
<evidence type="ECO:0000313" key="2">
    <source>
        <dbReference type="Proteomes" id="UP000004793"/>
    </source>
</evidence>
<dbReference type="AlphaFoldDB" id="A0A7U6JG13"/>
<gene>
    <name evidence="1" type="ordered locus">CSE_09680</name>
</gene>
<dbReference type="RefSeq" id="WP_014453496.1">
    <property type="nucleotide sequence ID" value="NC_017096.1"/>
</dbReference>
<dbReference type="PANTHER" id="PTHR42869:SF1">
    <property type="entry name" value="SLL0572 PROTEIN"/>
    <property type="match status" value="1"/>
</dbReference>
<name>A0A7U6JG13_CALEA</name>
<accession>A0A7U6JG13</accession>
<dbReference type="PANTHER" id="PTHR42869">
    <property type="entry name" value="SLL0572 PROTEIN"/>
    <property type="match status" value="1"/>
</dbReference>
<dbReference type="Proteomes" id="UP000004793">
    <property type="component" value="Chromosome"/>
</dbReference>